<dbReference type="InterPro" id="IPR005702">
    <property type="entry name" value="Wzc-like_C"/>
</dbReference>
<feature type="transmembrane region" description="Helical" evidence="16">
    <location>
        <begin position="491"/>
        <end position="510"/>
    </location>
</feature>
<evidence type="ECO:0000256" key="14">
    <source>
        <dbReference type="ARBA" id="ARBA00023137"/>
    </source>
</evidence>
<evidence type="ECO:0000256" key="11">
    <source>
        <dbReference type="ARBA" id="ARBA00022840"/>
    </source>
</evidence>
<evidence type="ECO:0000256" key="1">
    <source>
        <dbReference type="ARBA" id="ARBA00004429"/>
    </source>
</evidence>
<evidence type="ECO:0000256" key="4">
    <source>
        <dbReference type="ARBA" id="ARBA00011903"/>
    </source>
</evidence>
<evidence type="ECO:0000256" key="3">
    <source>
        <dbReference type="ARBA" id="ARBA00008883"/>
    </source>
</evidence>
<gene>
    <name evidence="19" type="ORF">EHW67_07585</name>
</gene>
<dbReference type="SUPFAM" id="SSF52540">
    <property type="entry name" value="P-loop containing nucleoside triphosphate hydrolases"/>
    <property type="match status" value="1"/>
</dbReference>
<accession>A0A430K4B1</accession>
<keyword evidence="8 16" id="KW-0812">Transmembrane</keyword>
<organism evidence="19 20">
    <name type="scientific">Arenibacter aquaticus</name>
    <dbReference type="NCBI Taxonomy" id="2489054"/>
    <lineage>
        <taxon>Bacteria</taxon>
        <taxon>Pseudomonadati</taxon>
        <taxon>Bacteroidota</taxon>
        <taxon>Flavobacteriia</taxon>
        <taxon>Flavobacteriales</taxon>
        <taxon>Flavobacteriaceae</taxon>
        <taxon>Arenibacter</taxon>
    </lineage>
</organism>
<dbReference type="Gene3D" id="3.40.50.300">
    <property type="entry name" value="P-loop containing nucleotide triphosphate hydrolases"/>
    <property type="match status" value="1"/>
</dbReference>
<evidence type="ECO:0000259" key="18">
    <source>
        <dbReference type="Pfam" id="PF13614"/>
    </source>
</evidence>
<dbReference type="OrthoDB" id="9794577at2"/>
<keyword evidence="7 19" id="KW-0808">Transferase</keyword>
<evidence type="ECO:0000313" key="20">
    <source>
        <dbReference type="Proteomes" id="UP000267585"/>
    </source>
</evidence>
<comment type="caution">
    <text evidence="19">The sequence shown here is derived from an EMBL/GenBank/DDBJ whole genome shotgun (WGS) entry which is preliminary data.</text>
</comment>
<dbReference type="CDD" id="cd05387">
    <property type="entry name" value="BY-kinase"/>
    <property type="match status" value="1"/>
</dbReference>
<feature type="domain" description="Polysaccharide chain length determinant N-terminal" evidence="17">
    <location>
        <begin position="14"/>
        <end position="104"/>
    </location>
</feature>
<evidence type="ECO:0000256" key="5">
    <source>
        <dbReference type="ARBA" id="ARBA00022475"/>
    </source>
</evidence>
<reference evidence="19 20" key="1">
    <citation type="submission" date="2018-11" db="EMBL/GenBank/DDBJ databases">
        <title>Arenibacter aquaticus sp.nov., a marine bacterium isolated from surface seawater in the South China Sea.</title>
        <authorList>
            <person name="Guo J."/>
            <person name="Sun J."/>
        </authorList>
    </citation>
    <scope>NUCLEOTIDE SEQUENCE [LARGE SCALE GENOMIC DNA]</scope>
    <source>
        <strain evidence="19 20">GUO666</strain>
    </source>
</reference>
<comment type="subcellular location">
    <subcellularLocation>
        <location evidence="1">Cell inner membrane</location>
        <topology evidence="1">Multi-pass membrane protein</topology>
    </subcellularLocation>
</comment>
<dbReference type="EC" id="2.7.10.2" evidence="4"/>
<keyword evidence="6" id="KW-0997">Cell inner membrane</keyword>
<dbReference type="GO" id="GO:0005886">
    <property type="term" value="C:plasma membrane"/>
    <property type="evidence" value="ECO:0007669"/>
    <property type="project" value="UniProtKB-SubCell"/>
</dbReference>
<keyword evidence="10 19" id="KW-0418">Kinase</keyword>
<evidence type="ECO:0000256" key="10">
    <source>
        <dbReference type="ARBA" id="ARBA00022777"/>
    </source>
</evidence>
<evidence type="ECO:0000256" key="13">
    <source>
        <dbReference type="ARBA" id="ARBA00023136"/>
    </source>
</evidence>
<proteinExistence type="inferred from homology"/>
<evidence type="ECO:0000256" key="15">
    <source>
        <dbReference type="ARBA" id="ARBA00051245"/>
    </source>
</evidence>
<dbReference type="GO" id="GO:0004715">
    <property type="term" value="F:non-membrane spanning protein tyrosine kinase activity"/>
    <property type="evidence" value="ECO:0007669"/>
    <property type="project" value="UniProtKB-EC"/>
</dbReference>
<evidence type="ECO:0000256" key="8">
    <source>
        <dbReference type="ARBA" id="ARBA00022692"/>
    </source>
</evidence>
<keyword evidence="12 16" id="KW-1133">Transmembrane helix</keyword>
<evidence type="ECO:0000256" key="9">
    <source>
        <dbReference type="ARBA" id="ARBA00022741"/>
    </source>
</evidence>
<evidence type="ECO:0000256" key="16">
    <source>
        <dbReference type="SAM" id="Phobius"/>
    </source>
</evidence>
<keyword evidence="11" id="KW-0067">ATP-binding</keyword>
<comment type="similarity">
    <text evidence="2">Belongs to the CpsD/CapB family.</text>
</comment>
<dbReference type="InterPro" id="IPR025669">
    <property type="entry name" value="AAA_dom"/>
</dbReference>
<evidence type="ECO:0000256" key="12">
    <source>
        <dbReference type="ARBA" id="ARBA00022989"/>
    </source>
</evidence>
<dbReference type="Pfam" id="PF02706">
    <property type="entry name" value="Wzz"/>
    <property type="match status" value="1"/>
</dbReference>
<protein>
    <recommendedName>
        <fullName evidence="4">non-specific protein-tyrosine kinase</fullName>
        <ecNumber evidence="4">2.7.10.2</ecNumber>
    </recommendedName>
</protein>
<dbReference type="PANTHER" id="PTHR32309:SF13">
    <property type="entry name" value="FERRIC ENTEROBACTIN TRANSPORT PROTEIN FEPE"/>
    <property type="match status" value="1"/>
</dbReference>
<comment type="catalytic activity">
    <reaction evidence="15">
        <text>L-tyrosyl-[protein] + ATP = O-phospho-L-tyrosyl-[protein] + ADP + H(+)</text>
        <dbReference type="Rhea" id="RHEA:10596"/>
        <dbReference type="Rhea" id="RHEA-COMP:10136"/>
        <dbReference type="Rhea" id="RHEA-COMP:20101"/>
        <dbReference type="ChEBI" id="CHEBI:15378"/>
        <dbReference type="ChEBI" id="CHEBI:30616"/>
        <dbReference type="ChEBI" id="CHEBI:46858"/>
        <dbReference type="ChEBI" id="CHEBI:61978"/>
        <dbReference type="ChEBI" id="CHEBI:456216"/>
        <dbReference type="EC" id="2.7.10.2"/>
    </reaction>
</comment>
<evidence type="ECO:0000256" key="2">
    <source>
        <dbReference type="ARBA" id="ARBA00007316"/>
    </source>
</evidence>
<dbReference type="Pfam" id="PF13614">
    <property type="entry name" value="AAA_31"/>
    <property type="match status" value="1"/>
</dbReference>
<keyword evidence="5" id="KW-1003">Cell membrane</keyword>
<name>A0A430K4B1_9FLAO</name>
<dbReference type="InterPro" id="IPR027417">
    <property type="entry name" value="P-loop_NTPase"/>
</dbReference>
<dbReference type="Proteomes" id="UP000267585">
    <property type="component" value="Unassembled WGS sequence"/>
</dbReference>
<evidence type="ECO:0000259" key="17">
    <source>
        <dbReference type="Pfam" id="PF02706"/>
    </source>
</evidence>
<evidence type="ECO:0000256" key="6">
    <source>
        <dbReference type="ARBA" id="ARBA00022519"/>
    </source>
</evidence>
<sequence>MGLNSQNLSKDNGLKEIVSTYTKHWKWFVFSVMVFLALAYVKLRYSVPEYAAQAKIQILDDKNSNAEFSAFQDLGMMPGGSNKVEDEIEIINSRSNLIEVVQKLGLNVKITSLGKILDSEVYKNPPFKINFIAQDSVVNNAHMGFYITLSNDTTFGYAESEDVPLKPYAYGKNISTSIGDIVITPAVEDISAYKDKKYRVDVTPVAMVAQQYQFKINVSPAAEYSNILNISLNDPIQQKANDIINTLIDTYNNNAIADRKAIADKTSEFINDRIADIYSDLSEEDQNEEEFKSNRGITDIASQSSVNLTVSASSQQELQNAALQLDIASSMKDLVENQEGYEVLPSNVGLSDPSIASTTAKYNELVAERKRLLKSSNEKNPIIVNLDQQLEGLKRSMQSSLGSMTNNLGLQVNSLSSQLSKVNSRLYAAPKNQRALRDIGRKQQTTESLYLYLLEKREESQITFASATPKSKVIDRSYSVSPMPVSPNKKIVYMAFFIFGLIVPFSVIYANDLLDNKVHSKTSLEKQITDIPVLGELPKLGKKEEKLVGKDDRSILAESLRIIRTNIDYMIKSKNNGGKGNLIYITSSVPGEGKTFLSSNLSMILASTNKKVLLIGADIRNPKLYSFFTNKNVDKLGGTTSSRNRDIGLTEYLYDSELNTKDIINSMLVHTNTIDVIYSGKIPPNPAELLMSNRMKELLEEVSEKYDYVIVDTAPLMVVTDTLLITEYADHIIYVTKAGVTEKKVLDFPVKLKNEGKLNGLSFVVNNVKVSNLGYGGSYGYGYGKSHKKWWTF</sequence>
<keyword evidence="14" id="KW-0829">Tyrosine-protein kinase</keyword>
<keyword evidence="9" id="KW-0547">Nucleotide-binding</keyword>
<dbReference type="PANTHER" id="PTHR32309">
    <property type="entry name" value="TYROSINE-PROTEIN KINASE"/>
    <property type="match status" value="1"/>
</dbReference>
<keyword evidence="20" id="KW-1185">Reference proteome</keyword>
<keyword evidence="13 16" id="KW-0472">Membrane</keyword>
<dbReference type="EMBL" id="RQPJ01000003">
    <property type="protein sequence ID" value="RTE53789.1"/>
    <property type="molecule type" value="Genomic_DNA"/>
</dbReference>
<dbReference type="RefSeq" id="WP_126161777.1">
    <property type="nucleotide sequence ID" value="NZ_RQPJ01000003.1"/>
</dbReference>
<dbReference type="NCBIfam" id="TIGR01007">
    <property type="entry name" value="eps_fam"/>
    <property type="match status" value="1"/>
</dbReference>
<dbReference type="AlphaFoldDB" id="A0A430K4B1"/>
<dbReference type="GO" id="GO:0005524">
    <property type="term" value="F:ATP binding"/>
    <property type="evidence" value="ECO:0007669"/>
    <property type="project" value="UniProtKB-KW"/>
</dbReference>
<evidence type="ECO:0000313" key="19">
    <source>
        <dbReference type="EMBL" id="RTE53789.1"/>
    </source>
</evidence>
<dbReference type="InterPro" id="IPR003856">
    <property type="entry name" value="LPS_length_determ_N"/>
</dbReference>
<dbReference type="InterPro" id="IPR050445">
    <property type="entry name" value="Bact_polysacc_biosynth/exp"/>
</dbReference>
<evidence type="ECO:0000256" key="7">
    <source>
        <dbReference type="ARBA" id="ARBA00022679"/>
    </source>
</evidence>
<feature type="domain" description="AAA" evidence="18">
    <location>
        <begin position="583"/>
        <end position="733"/>
    </location>
</feature>
<comment type="similarity">
    <text evidence="3">Belongs to the etk/wzc family.</text>
</comment>